<organism evidence="2">
    <name type="scientific">marine sediment metagenome</name>
    <dbReference type="NCBI Taxonomy" id="412755"/>
    <lineage>
        <taxon>unclassified sequences</taxon>
        <taxon>metagenomes</taxon>
        <taxon>ecological metagenomes</taxon>
    </lineage>
</organism>
<dbReference type="EMBL" id="LAZR01036943">
    <property type="protein sequence ID" value="KKL23522.1"/>
    <property type="molecule type" value="Genomic_DNA"/>
</dbReference>
<sequence>VFRGVDPSVRDALKIEYKEVQINDLFEIQFLIANTGERPIRDIIRPLTLHVPEGSQILDASILYTHPKGREVSISVKESNAIFYFALLNSDEFFIAKILLDGVPKEQDFKFSISVDDLPPTLKQRFLPPDLVDTGDKRKFKTGSLIGGIVCLALGSSLAGLIYAQWPTISALWGVEPLATLKQNWLILVSAAITAAPALLLIVLGPMLAIGAFTNFSFPKKRKFPVPSDYIRRPFRFYPYSHLHIEDESMMANHANSADAKSSAAD</sequence>
<dbReference type="AlphaFoldDB" id="A0A0F9CAV9"/>
<evidence type="ECO:0000313" key="2">
    <source>
        <dbReference type="EMBL" id="KKL23522.1"/>
    </source>
</evidence>
<feature type="transmembrane region" description="Helical" evidence="1">
    <location>
        <begin position="186"/>
        <end position="213"/>
    </location>
</feature>
<feature type="non-terminal residue" evidence="2">
    <location>
        <position position="1"/>
    </location>
</feature>
<keyword evidence="1" id="KW-1133">Transmembrane helix</keyword>
<evidence type="ECO:0000256" key="1">
    <source>
        <dbReference type="SAM" id="Phobius"/>
    </source>
</evidence>
<name>A0A0F9CAV9_9ZZZZ</name>
<keyword evidence="1" id="KW-0812">Transmembrane</keyword>
<protein>
    <submittedName>
        <fullName evidence="2">Uncharacterized protein</fullName>
    </submittedName>
</protein>
<accession>A0A0F9CAV9</accession>
<keyword evidence="1" id="KW-0472">Membrane</keyword>
<proteinExistence type="predicted"/>
<reference evidence="2" key="1">
    <citation type="journal article" date="2015" name="Nature">
        <title>Complex archaea that bridge the gap between prokaryotes and eukaryotes.</title>
        <authorList>
            <person name="Spang A."/>
            <person name="Saw J.H."/>
            <person name="Jorgensen S.L."/>
            <person name="Zaremba-Niedzwiedzka K."/>
            <person name="Martijn J."/>
            <person name="Lind A.E."/>
            <person name="van Eijk R."/>
            <person name="Schleper C."/>
            <person name="Guy L."/>
            <person name="Ettema T.J."/>
        </authorList>
    </citation>
    <scope>NUCLEOTIDE SEQUENCE</scope>
</reference>
<feature type="transmembrane region" description="Helical" evidence="1">
    <location>
        <begin position="145"/>
        <end position="166"/>
    </location>
</feature>
<comment type="caution">
    <text evidence="2">The sequence shown here is derived from an EMBL/GenBank/DDBJ whole genome shotgun (WGS) entry which is preliminary data.</text>
</comment>
<gene>
    <name evidence="2" type="ORF">LCGC14_2424550</name>
</gene>